<accession>A0A183EL69</accession>
<sequence length="46" mass="5384">LEVPMRMQSSWIATAPKWSISTSGMYAYRRFLAKACRFRHAMPGEY</sequence>
<proteinExistence type="predicted"/>
<name>A0A183EL69_9BILA</name>
<reference evidence="1" key="1">
    <citation type="submission" date="2016-06" db="UniProtKB">
        <authorList>
            <consortium name="WormBaseParasite"/>
        </authorList>
    </citation>
    <scope>IDENTIFICATION</scope>
</reference>
<dbReference type="WBParaSite" id="GPUH_0002173701-mRNA-1">
    <property type="protein sequence ID" value="GPUH_0002173701-mRNA-1"/>
    <property type="gene ID" value="GPUH_0002173701"/>
</dbReference>
<dbReference type="AlphaFoldDB" id="A0A183EL69"/>
<organism evidence="1">
    <name type="scientific">Gongylonema pulchrum</name>
    <dbReference type="NCBI Taxonomy" id="637853"/>
    <lineage>
        <taxon>Eukaryota</taxon>
        <taxon>Metazoa</taxon>
        <taxon>Ecdysozoa</taxon>
        <taxon>Nematoda</taxon>
        <taxon>Chromadorea</taxon>
        <taxon>Rhabditida</taxon>
        <taxon>Spirurina</taxon>
        <taxon>Spiruromorpha</taxon>
        <taxon>Spiruroidea</taxon>
        <taxon>Gongylonematidae</taxon>
        <taxon>Gongylonema</taxon>
    </lineage>
</organism>
<protein>
    <submittedName>
        <fullName evidence="1">Glycosyl transferase</fullName>
    </submittedName>
</protein>
<evidence type="ECO:0000313" key="1">
    <source>
        <dbReference type="WBParaSite" id="GPUH_0002173701-mRNA-1"/>
    </source>
</evidence>